<dbReference type="SUPFAM" id="SSF54001">
    <property type="entry name" value="Cysteine proteinases"/>
    <property type="match status" value="1"/>
</dbReference>
<dbReference type="GO" id="GO:0006508">
    <property type="term" value="P:proteolysis"/>
    <property type="evidence" value="ECO:0007669"/>
    <property type="project" value="UniProtKB-KW"/>
</dbReference>
<feature type="domain" description="Transglutaminase-like" evidence="1">
    <location>
        <begin position="150"/>
        <end position="213"/>
    </location>
</feature>
<evidence type="ECO:0000313" key="3">
    <source>
        <dbReference type="Proteomes" id="UP000199495"/>
    </source>
</evidence>
<dbReference type="InterPro" id="IPR002931">
    <property type="entry name" value="Transglutaminase-like"/>
</dbReference>
<dbReference type="Pfam" id="PF08379">
    <property type="entry name" value="Bact_transglu_N"/>
    <property type="match status" value="1"/>
</dbReference>
<evidence type="ECO:0000313" key="2">
    <source>
        <dbReference type="EMBL" id="SDG41773.1"/>
    </source>
</evidence>
<accession>A0A1G7U2P9</accession>
<organism evidence="2 3">
    <name type="scientific">Pelagibacterium luteolum</name>
    <dbReference type="NCBI Taxonomy" id="440168"/>
    <lineage>
        <taxon>Bacteria</taxon>
        <taxon>Pseudomonadati</taxon>
        <taxon>Pseudomonadota</taxon>
        <taxon>Alphaproteobacteria</taxon>
        <taxon>Hyphomicrobiales</taxon>
        <taxon>Devosiaceae</taxon>
        <taxon>Pelagibacterium</taxon>
    </lineage>
</organism>
<sequence>MRIAIRHEFRFACDENTAHAVQHVLMTPIDTPNQKVVEWTIKMPGIEHAARFTDAFGNKALLVSQTRPEEDLFISVTGVVETSDTHGVVGRIAGDSNFALFKRFTPQTRPNGTLVNRLKAQAKAGASSVDLLHWLMNRLHEARDGSQDDGEDTPEIVAEDHAHVFVAAARGIDIPARFVTGYVLDGDTGPARLHAWAEAWDEKLGWIGFDPSANLCPTEAYVRIAVGLDADTTQPVRLVPNLPREADDVIRVTQAMMSQQQQAGSQSQSGA</sequence>
<name>A0A1G7U2P9_9HYPH</name>
<dbReference type="GO" id="GO:0008233">
    <property type="term" value="F:peptidase activity"/>
    <property type="evidence" value="ECO:0007669"/>
    <property type="project" value="UniProtKB-KW"/>
</dbReference>
<dbReference type="InterPro" id="IPR013589">
    <property type="entry name" value="Bac_transglu_N"/>
</dbReference>
<keyword evidence="3" id="KW-1185">Reference proteome</keyword>
<evidence type="ECO:0000259" key="1">
    <source>
        <dbReference type="SMART" id="SM00460"/>
    </source>
</evidence>
<dbReference type="EMBL" id="FNCS01000002">
    <property type="protein sequence ID" value="SDG41773.1"/>
    <property type="molecule type" value="Genomic_DNA"/>
</dbReference>
<dbReference type="Pfam" id="PF01841">
    <property type="entry name" value="Transglut_core"/>
    <property type="match status" value="1"/>
</dbReference>
<dbReference type="Gene3D" id="3.10.620.30">
    <property type="match status" value="1"/>
</dbReference>
<protein>
    <submittedName>
        <fullName evidence="2">Transglutaminase-like enzyme, putative cysteine protease</fullName>
    </submittedName>
</protein>
<keyword evidence="2" id="KW-0645">Protease</keyword>
<dbReference type="PANTHER" id="PTHR33490">
    <property type="entry name" value="BLR5614 PROTEIN-RELATED"/>
    <property type="match status" value="1"/>
</dbReference>
<gene>
    <name evidence="2" type="ORF">SAMN04487974_102506</name>
</gene>
<dbReference type="STRING" id="440168.SAMN04487974_102506"/>
<reference evidence="2 3" key="1">
    <citation type="submission" date="2016-10" db="EMBL/GenBank/DDBJ databases">
        <authorList>
            <person name="de Groot N.N."/>
        </authorList>
    </citation>
    <scope>NUCLEOTIDE SEQUENCE [LARGE SCALE GENOMIC DNA]</scope>
    <source>
        <strain evidence="2 3">CGMCC 1.10267</strain>
    </source>
</reference>
<dbReference type="OrthoDB" id="9804023at2"/>
<keyword evidence="2" id="KW-0378">Hydrolase</keyword>
<proteinExistence type="predicted"/>
<dbReference type="Proteomes" id="UP000199495">
    <property type="component" value="Unassembled WGS sequence"/>
</dbReference>
<dbReference type="SMART" id="SM00460">
    <property type="entry name" value="TGc"/>
    <property type="match status" value="1"/>
</dbReference>
<dbReference type="RefSeq" id="WP_090593553.1">
    <property type="nucleotide sequence ID" value="NZ_FNCS01000002.1"/>
</dbReference>
<dbReference type="PANTHER" id="PTHR33490:SF6">
    <property type="entry name" value="SLL1049 PROTEIN"/>
    <property type="match status" value="1"/>
</dbReference>
<dbReference type="InterPro" id="IPR038765">
    <property type="entry name" value="Papain-like_cys_pep_sf"/>
</dbReference>
<dbReference type="AlphaFoldDB" id="A0A1G7U2P9"/>